<reference evidence="1 2" key="1">
    <citation type="submission" date="2019-03" db="EMBL/GenBank/DDBJ databases">
        <title>Genomic Encyclopedia of Type Strains, Phase IV (KMG-IV): sequencing the most valuable type-strain genomes for metagenomic binning, comparative biology and taxonomic classification.</title>
        <authorList>
            <person name="Goeker M."/>
        </authorList>
    </citation>
    <scope>NUCLEOTIDE SEQUENCE [LARGE SCALE GENOMIC DNA]</scope>
    <source>
        <strain evidence="1 2">DSM 203</strain>
    </source>
</reference>
<dbReference type="SUPFAM" id="SSF46785">
    <property type="entry name" value="Winged helix' DNA-binding domain"/>
    <property type="match status" value="1"/>
</dbReference>
<comment type="caution">
    <text evidence="1">The sequence shown here is derived from an EMBL/GenBank/DDBJ whole genome shotgun (WGS) entry which is preliminary data.</text>
</comment>
<dbReference type="AlphaFoldDB" id="A0A4R4ALG4"/>
<dbReference type="GO" id="GO:0006355">
    <property type="term" value="P:regulation of DNA-templated transcription"/>
    <property type="evidence" value="ECO:0007669"/>
    <property type="project" value="UniProtKB-ARBA"/>
</dbReference>
<gene>
    <name evidence="1" type="ORF">EDC29_101421</name>
</gene>
<dbReference type="RefSeq" id="WP_132228349.1">
    <property type="nucleotide sequence ID" value="NZ_NRRH01000001.1"/>
</dbReference>
<dbReference type="InterPro" id="IPR011991">
    <property type="entry name" value="ArsR-like_HTH"/>
</dbReference>
<dbReference type="EMBL" id="SMDC01000001">
    <property type="protein sequence ID" value="TCW40004.1"/>
    <property type="molecule type" value="Genomic_DNA"/>
</dbReference>
<sequence>MPVDPSPSVPVDPVDQVRRAIIECLNRFYAIESGMWGDPLSSLMIRTVIQARLEGRPHDISSLSTCLDLSLATVHRKLKRIAADGYIEMRREGRSIRLYPTERVEVLFDTRFDEMIETLRALYGRGEGRASDWGPPRPCRVDDGDD</sequence>
<protein>
    <submittedName>
        <fullName evidence="1">Uncharacterized protein</fullName>
    </submittedName>
</protein>
<proteinExistence type="predicted"/>
<dbReference type="Proteomes" id="UP000295247">
    <property type="component" value="Unassembled WGS sequence"/>
</dbReference>
<organism evidence="1 2">
    <name type="scientific">Marichromatium gracile</name>
    <name type="common">Chromatium gracile</name>
    <dbReference type="NCBI Taxonomy" id="1048"/>
    <lineage>
        <taxon>Bacteria</taxon>
        <taxon>Pseudomonadati</taxon>
        <taxon>Pseudomonadota</taxon>
        <taxon>Gammaproteobacteria</taxon>
        <taxon>Chromatiales</taxon>
        <taxon>Chromatiaceae</taxon>
        <taxon>Marichromatium</taxon>
    </lineage>
</organism>
<name>A0A4R4ALG4_MARGR</name>
<dbReference type="InterPro" id="IPR036390">
    <property type="entry name" value="WH_DNA-bd_sf"/>
</dbReference>
<accession>A0A4R4ALG4</accession>
<dbReference type="InterPro" id="IPR036388">
    <property type="entry name" value="WH-like_DNA-bd_sf"/>
</dbReference>
<dbReference type="CDD" id="cd00090">
    <property type="entry name" value="HTH_ARSR"/>
    <property type="match status" value="1"/>
</dbReference>
<dbReference type="Gene3D" id="1.10.10.10">
    <property type="entry name" value="Winged helix-like DNA-binding domain superfamily/Winged helix DNA-binding domain"/>
    <property type="match status" value="1"/>
</dbReference>
<evidence type="ECO:0000313" key="1">
    <source>
        <dbReference type="EMBL" id="TCW40004.1"/>
    </source>
</evidence>
<evidence type="ECO:0000313" key="2">
    <source>
        <dbReference type="Proteomes" id="UP000295247"/>
    </source>
</evidence>